<name>A0AA36D6L1_9BILA</name>
<dbReference type="AlphaFoldDB" id="A0AA36D6L1"/>
<proteinExistence type="predicted"/>
<comment type="caution">
    <text evidence="1">The sequence shown here is derived from an EMBL/GenBank/DDBJ whole genome shotgun (WGS) entry which is preliminary data.</text>
</comment>
<dbReference type="Proteomes" id="UP001177023">
    <property type="component" value="Unassembled WGS sequence"/>
</dbReference>
<evidence type="ECO:0000313" key="2">
    <source>
        <dbReference type="Proteomes" id="UP001177023"/>
    </source>
</evidence>
<evidence type="ECO:0000313" key="1">
    <source>
        <dbReference type="EMBL" id="CAJ0581820.1"/>
    </source>
</evidence>
<keyword evidence="2" id="KW-1185">Reference proteome</keyword>
<organism evidence="1 2">
    <name type="scientific">Mesorhabditis spiculigera</name>
    <dbReference type="NCBI Taxonomy" id="96644"/>
    <lineage>
        <taxon>Eukaryota</taxon>
        <taxon>Metazoa</taxon>
        <taxon>Ecdysozoa</taxon>
        <taxon>Nematoda</taxon>
        <taxon>Chromadorea</taxon>
        <taxon>Rhabditida</taxon>
        <taxon>Rhabditina</taxon>
        <taxon>Rhabditomorpha</taxon>
        <taxon>Rhabditoidea</taxon>
        <taxon>Rhabditidae</taxon>
        <taxon>Mesorhabditinae</taxon>
        <taxon>Mesorhabditis</taxon>
    </lineage>
</organism>
<sequence>MTRFSKIEVKHIAKGNNTLSIDEYSDHNTLSLWLFPPHDSLGLEYHKRAGPEGHARNYEAQLPFASPALMFEFVNRFLRLLPPQNCEFSEFPLTPHEEQIRPFDTLDIFQLPFSANYSCQGPGEMVARLKATRLLSRQPDQMKLVFGNGCQIEPEPEDGSPGYGRVLEEVLHIPRVNFSLLYWRTDAWEEAIDTLLVLLDAALVKHRPIGEAARLLHISIEFPSFDLPDLLAKFKLPDRLFAYLQRPDIPSRGVVQILSCDDTTVPGIRFVQFLVTVAQNYAGGTAQMFAERPSQQHNDDEEYVLEWPTGGN</sequence>
<reference evidence="1" key="1">
    <citation type="submission" date="2023-06" db="EMBL/GenBank/DDBJ databases">
        <authorList>
            <person name="Delattre M."/>
        </authorList>
    </citation>
    <scope>NUCLEOTIDE SEQUENCE</scope>
    <source>
        <strain evidence="1">AF72</strain>
    </source>
</reference>
<protein>
    <submittedName>
        <fullName evidence="1">Uncharacterized protein</fullName>
    </submittedName>
</protein>
<feature type="non-terminal residue" evidence="1">
    <location>
        <position position="312"/>
    </location>
</feature>
<dbReference type="EMBL" id="CATQJA010002663">
    <property type="protein sequence ID" value="CAJ0581820.1"/>
    <property type="molecule type" value="Genomic_DNA"/>
</dbReference>
<accession>A0AA36D6L1</accession>
<gene>
    <name evidence="1" type="ORF">MSPICULIGERA_LOCUS19974</name>
</gene>